<keyword evidence="3" id="KW-1185">Reference proteome</keyword>
<name>W7X954_TETTS</name>
<feature type="non-terminal residue" evidence="2">
    <location>
        <position position="68"/>
    </location>
</feature>
<dbReference type="KEGG" id="tet:TTHERM_001429500"/>
<evidence type="ECO:0000313" key="3">
    <source>
        <dbReference type="Proteomes" id="UP000009168"/>
    </source>
</evidence>
<dbReference type="InParanoid" id="W7X954"/>
<reference evidence="3" key="1">
    <citation type="journal article" date="2006" name="PLoS Biol.">
        <title>Macronuclear genome sequence of the ciliate Tetrahymena thermophila, a model eukaryote.</title>
        <authorList>
            <person name="Eisen J.A."/>
            <person name="Coyne R.S."/>
            <person name="Wu M."/>
            <person name="Wu D."/>
            <person name="Thiagarajan M."/>
            <person name="Wortman J.R."/>
            <person name="Badger J.H."/>
            <person name="Ren Q."/>
            <person name="Amedeo P."/>
            <person name="Jones K.M."/>
            <person name="Tallon L.J."/>
            <person name="Delcher A.L."/>
            <person name="Salzberg S.L."/>
            <person name="Silva J.C."/>
            <person name="Haas B.J."/>
            <person name="Majoros W.H."/>
            <person name="Farzad M."/>
            <person name="Carlton J.M."/>
            <person name="Smith R.K. Jr."/>
            <person name="Garg J."/>
            <person name="Pearlman R.E."/>
            <person name="Karrer K.M."/>
            <person name="Sun L."/>
            <person name="Manning G."/>
            <person name="Elde N.C."/>
            <person name="Turkewitz A.P."/>
            <person name="Asai D.J."/>
            <person name="Wilkes D.E."/>
            <person name="Wang Y."/>
            <person name="Cai H."/>
            <person name="Collins K."/>
            <person name="Stewart B.A."/>
            <person name="Lee S.R."/>
            <person name="Wilamowska K."/>
            <person name="Weinberg Z."/>
            <person name="Ruzzo W.L."/>
            <person name="Wloga D."/>
            <person name="Gaertig J."/>
            <person name="Frankel J."/>
            <person name="Tsao C.-C."/>
            <person name="Gorovsky M.A."/>
            <person name="Keeling P.J."/>
            <person name="Waller R.F."/>
            <person name="Patron N.J."/>
            <person name="Cherry J.M."/>
            <person name="Stover N.A."/>
            <person name="Krieger C.J."/>
            <person name="del Toro C."/>
            <person name="Ryder H.F."/>
            <person name="Williamson S.C."/>
            <person name="Barbeau R.A."/>
            <person name="Hamilton E.P."/>
            <person name="Orias E."/>
        </authorList>
    </citation>
    <scope>NUCLEOTIDE SEQUENCE [LARGE SCALE GENOMIC DNA]</scope>
    <source>
        <strain evidence="3">SB210</strain>
    </source>
</reference>
<dbReference type="Proteomes" id="UP000009168">
    <property type="component" value="Unassembled WGS sequence"/>
</dbReference>
<dbReference type="RefSeq" id="XP_012651530.1">
    <property type="nucleotide sequence ID" value="XM_012796076.1"/>
</dbReference>
<keyword evidence="1" id="KW-0472">Membrane</keyword>
<sequence length="68" mass="8160">MTLIKYKTRKKSNQMLLQSQMKKLNQQQILQLIAAIQVVYLSKLYILILKKLMKVELLRLLIFQLNKK</sequence>
<evidence type="ECO:0000313" key="2">
    <source>
        <dbReference type="EMBL" id="EWS75935.1"/>
    </source>
</evidence>
<organism evidence="2 3">
    <name type="scientific">Tetrahymena thermophila (strain SB210)</name>
    <dbReference type="NCBI Taxonomy" id="312017"/>
    <lineage>
        <taxon>Eukaryota</taxon>
        <taxon>Sar</taxon>
        <taxon>Alveolata</taxon>
        <taxon>Ciliophora</taxon>
        <taxon>Intramacronucleata</taxon>
        <taxon>Oligohymenophorea</taxon>
        <taxon>Hymenostomatida</taxon>
        <taxon>Tetrahymenina</taxon>
        <taxon>Tetrahymenidae</taxon>
        <taxon>Tetrahymena</taxon>
    </lineage>
</organism>
<protein>
    <submittedName>
        <fullName evidence="2">Transmembrane protein, putative</fullName>
    </submittedName>
</protein>
<dbReference type="GeneID" id="24442339"/>
<dbReference type="AlphaFoldDB" id="W7X954"/>
<keyword evidence="1" id="KW-1133">Transmembrane helix</keyword>
<accession>W7X954</accession>
<proteinExistence type="predicted"/>
<dbReference type="EMBL" id="GG662817">
    <property type="protein sequence ID" value="EWS75935.1"/>
    <property type="molecule type" value="Genomic_DNA"/>
</dbReference>
<gene>
    <name evidence="2" type="ORF">TTHERM_001429500</name>
</gene>
<feature type="transmembrane region" description="Helical" evidence="1">
    <location>
        <begin position="29"/>
        <end position="48"/>
    </location>
</feature>
<keyword evidence="1 2" id="KW-0812">Transmembrane</keyword>
<evidence type="ECO:0000256" key="1">
    <source>
        <dbReference type="SAM" id="Phobius"/>
    </source>
</evidence>